<keyword evidence="5" id="KW-0813">Transport</keyword>
<feature type="transmembrane region" description="Helical" evidence="5">
    <location>
        <begin position="36"/>
        <end position="53"/>
    </location>
</feature>
<evidence type="ECO:0000256" key="2">
    <source>
        <dbReference type="ARBA" id="ARBA00022692"/>
    </source>
</evidence>
<sequence>MEMIWEGLTKALQMLLSGDPVVLQITWFTLRVSGTATLISLLIGIPLGLFLAFKVFPGRSVVVSFVNMGMGLPPVVVGLWVSLFLWRSGPLGFLDLIYTPTAIIIAQAVIASPIVTGFSMAAIAQLNPKIRLQILALGASRWQLYWLLIKETRLGLLAAVIAGFGGVVSEVGAAMMVGGNILGQTRTLTTATVMEVNKGNFDIGIALSVILLTLAYLVTFILTVLQQRGRY</sequence>
<proteinExistence type="inferred from homology"/>
<keyword evidence="4 5" id="KW-0472">Membrane</keyword>
<dbReference type="GO" id="GO:0005886">
    <property type="term" value="C:plasma membrane"/>
    <property type="evidence" value="ECO:0007669"/>
    <property type="project" value="UniProtKB-SubCell"/>
</dbReference>
<dbReference type="Gene3D" id="1.10.3720.10">
    <property type="entry name" value="MetI-like"/>
    <property type="match status" value="1"/>
</dbReference>
<keyword evidence="2 5" id="KW-0812">Transmembrane</keyword>
<dbReference type="CDD" id="cd06261">
    <property type="entry name" value="TM_PBP2"/>
    <property type="match status" value="1"/>
</dbReference>
<dbReference type="Pfam" id="PF00528">
    <property type="entry name" value="BPD_transp_1"/>
    <property type="match status" value="1"/>
</dbReference>
<comment type="caution">
    <text evidence="7">The sequence shown here is derived from an EMBL/GenBank/DDBJ whole genome shotgun (WGS) entry which is preliminary data.</text>
</comment>
<dbReference type="SUPFAM" id="SSF161098">
    <property type="entry name" value="MetI-like"/>
    <property type="match status" value="1"/>
</dbReference>
<feature type="transmembrane region" description="Helical" evidence="5">
    <location>
        <begin position="97"/>
        <end position="124"/>
    </location>
</feature>
<evidence type="ECO:0000256" key="5">
    <source>
        <dbReference type="RuleBase" id="RU363032"/>
    </source>
</evidence>
<dbReference type="Proteomes" id="UP000798488">
    <property type="component" value="Unassembled WGS sequence"/>
</dbReference>
<evidence type="ECO:0000256" key="1">
    <source>
        <dbReference type="ARBA" id="ARBA00004141"/>
    </source>
</evidence>
<evidence type="ECO:0000259" key="6">
    <source>
        <dbReference type="PROSITE" id="PS50928"/>
    </source>
</evidence>
<name>A0A9D2WMB9_9FIRM</name>
<keyword evidence="8" id="KW-1185">Reference proteome</keyword>
<protein>
    <submittedName>
        <fullName evidence="7">Sulfate transport system permease protein CysW</fullName>
    </submittedName>
</protein>
<dbReference type="RefSeq" id="WP_161823038.1">
    <property type="nucleotide sequence ID" value="NZ_LSRS01000007.1"/>
</dbReference>
<dbReference type="InterPro" id="IPR049783">
    <property type="entry name" value="ABC_perm_TupB-like"/>
</dbReference>
<dbReference type="PANTHER" id="PTHR43632:SF1">
    <property type="entry name" value="PERMEASE COMPONENT OF TUNGSTATE ABC TRANSPORTER"/>
    <property type="match status" value="1"/>
</dbReference>
<dbReference type="EMBL" id="LSRS01000007">
    <property type="protein sequence ID" value="KAF1084107.1"/>
    <property type="molecule type" value="Genomic_DNA"/>
</dbReference>
<feature type="transmembrane region" description="Helical" evidence="5">
    <location>
        <begin position="203"/>
        <end position="225"/>
    </location>
</feature>
<dbReference type="InterPro" id="IPR000515">
    <property type="entry name" value="MetI-like"/>
</dbReference>
<feature type="transmembrane region" description="Helical" evidence="5">
    <location>
        <begin position="154"/>
        <end position="183"/>
    </location>
</feature>
<gene>
    <name evidence="7" type="primary">cysW_2</name>
    <name evidence="7" type="ORF">SPSYN_02759</name>
</gene>
<reference evidence="7" key="1">
    <citation type="submission" date="2016-02" db="EMBL/GenBank/DDBJ databases">
        <title>Draft Genome Sequence of Sporotomaculum syntrophicum Strain FB, a Syntrophic Benzoate Degrader.</title>
        <authorList>
            <person name="Nobu M.K."/>
            <person name="Narihiro T."/>
            <person name="Qiu Y.-L."/>
            <person name="Ohashi A."/>
            <person name="Liu W.-T."/>
            <person name="Yuji S."/>
        </authorList>
    </citation>
    <scope>NUCLEOTIDE SEQUENCE</scope>
    <source>
        <strain evidence="7">FB</strain>
    </source>
</reference>
<feature type="transmembrane region" description="Helical" evidence="5">
    <location>
        <begin position="65"/>
        <end position="85"/>
    </location>
</feature>
<dbReference type="NCBIfam" id="NF038017">
    <property type="entry name" value="ABC_perm1"/>
    <property type="match status" value="1"/>
</dbReference>
<comment type="similarity">
    <text evidence="5">Belongs to the binding-protein-dependent transport system permease family.</text>
</comment>
<dbReference type="PROSITE" id="PS50928">
    <property type="entry name" value="ABC_TM1"/>
    <property type="match status" value="1"/>
</dbReference>
<dbReference type="InterPro" id="IPR035906">
    <property type="entry name" value="MetI-like_sf"/>
</dbReference>
<evidence type="ECO:0000256" key="4">
    <source>
        <dbReference type="ARBA" id="ARBA00023136"/>
    </source>
</evidence>
<dbReference type="GO" id="GO:0055085">
    <property type="term" value="P:transmembrane transport"/>
    <property type="evidence" value="ECO:0007669"/>
    <property type="project" value="InterPro"/>
</dbReference>
<dbReference type="OrthoDB" id="9781724at2"/>
<evidence type="ECO:0000256" key="3">
    <source>
        <dbReference type="ARBA" id="ARBA00022989"/>
    </source>
</evidence>
<comment type="subcellular location">
    <subcellularLocation>
        <location evidence="5">Cell membrane</location>
        <topology evidence="5">Multi-pass membrane protein</topology>
    </subcellularLocation>
    <subcellularLocation>
        <location evidence="1">Membrane</location>
        <topology evidence="1">Multi-pass membrane protein</topology>
    </subcellularLocation>
</comment>
<evidence type="ECO:0000313" key="7">
    <source>
        <dbReference type="EMBL" id="KAF1084107.1"/>
    </source>
</evidence>
<evidence type="ECO:0000313" key="8">
    <source>
        <dbReference type="Proteomes" id="UP000798488"/>
    </source>
</evidence>
<organism evidence="7 8">
    <name type="scientific">Sporotomaculum syntrophicum</name>
    <dbReference type="NCBI Taxonomy" id="182264"/>
    <lineage>
        <taxon>Bacteria</taxon>
        <taxon>Bacillati</taxon>
        <taxon>Bacillota</taxon>
        <taxon>Clostridia</taxon>
        <taxon>Eubacteriales</taxon>
        <taxon>Desulfallaceae</taxon>
        <taxon>Sporotomaculum</taxon>
    </lineage>
</organism>
<dbReference type="PANTHER" id="PTHR43632">
    <property type="entry name" value="PERMEASE COMPONENT OF TUNGSTATE ABC TRANSPORTER"/>
    <property type="match status" value="1"/>
</dbReference>
<dbReference type="AlphaFoldDB" id="A0A9D2WMB9"/>
<accession>A0A9D2WMB9</accession>
<feature type="domain" description="ABC transmembrane type-1" evidence="6">
    <location>
        <begin position="26"/>
        <end position="222"/>
    </location>
</feature>
<keyword evidence="3 5" id="KW-1133">Transmembrane helix</keyword>